<comment type="caution">
    <text evidence="2">The sequence shown here is derived from an EMBL/GenBank/DDBJ whole genome shotgun (WGS) entry which is preliminary data.</text>
</comment>
<dbReference type="Proteomes" id="UP001200313">
    <property type="component" value="Unassembled WGS sequence"/>
</dbReference>
<reference evidence="2 3" key="1">
    <citation type="submission" date="2022-01" db="EMBL/GenBank/DDBJ databases">
        <title>Collection of gut derived symbiotic bacterial strains cultured from healthy donors.</title>
        <authorList>
            <person name="Lin H."/>
            <person name="Kohout C."/>
            <person name="Waligurski E."/>
            <person name="Pamer E.G."/>
        </authorList>
    </citation>
    <scope>NUCLEOTIDE SEQUENCE [LARGE SCALE GENOMIC DNA]</scope>
    <source>
        <strain evidence="2 3">DFI.3.7</strain>
    </source>
</reference>
<keyword evidence="1" id="KW-0472">Membrane</keyword>
<evidence type="ECO:0000256" key="1">
    <source>
        <dbReference type="SAM" id="Phobius"/>
    </source>
</evidence>
<organism evidence="2 3">
    <name type="scientific">Intestinimonas massiliensis</name>
    <name type="common">ex Afouda et al. 2020</name>
    <dbReference type="NCBI Taxonomy" id="1673721"/>
    <lineage>
        <taxon>Bacteria</taxon>
        <taxon>Bacillati</taxon>
        <taxon>Bacillota</taxon>
        <taxon>Clostridia</taxon>
        <taxon>Eubacteriales</taxon>
        <taxon>Intestinimonas</taxon>
    </lineage>
</organism>
<feature type="transmembrane region" description="Helical" evidence="1">
    <location>
        <begin position="6"/>
        <end position="24"/>
    </location>
</feature>
<accession>A0ABS9MD38</accession>
<protein>
    <submittedName>
        <fullName evidence="2">Uncharacterized protein</fullName>
    </submittedName>
</protein>
<evidence type="ECO:0000313" key="3">
    <source>
        <dbReference type="Proteomes" id="UP001200313"/>
    </source>
</evidence>
<keyword evidence="1" id="KW-1133">Transmembrane helix</keyword>
<feature type="transmembrane region" description="Helical" evidence="1">
    <location>
        <begin position="31"/>
        <end position="49"/>
    </location>
</feature>
<keyword evidence="3" id="KW-1185">Reference proteome</keyword>
<sequence length="123" mass="13735">MDTRTLLIIFIVVIALCLVVSILLRLTRIALVLAGLFILVPILCTIMWGDGTDFVSKFASIFAPEIEQGINDGYGQYRDQNAKDPIVDIDQLDKYFQDAQQAVKDQFSKPVFPTTEETPTPTP</sequence>
<dbReference type="RefSeq" id="WP_177693450.1">
    <property type="nucleotide sequence ID" value="NZ_JAKNJB010000033.1"/>
</dbReference>
<keyword evidence="1" id="KW-0812">Transmembrane</keyword>
<proteinExistence type="predicted"/>
<name>A0ABS9MD38_9FIRM</name>
<evidence type="ECO:0000313" key="2">
    <source>
        <dbReference type="EMBL" id="MCG4528400.1"/>
    </source>
</evidence>
<dbReference type="EMBL" id="JAKNJB010000033">
    <property type="protein sequence ID" value="MCG4528400.1"/>
    <property type="molecule type" value="Genomic_DNA"/>
</dbReference>
<gene>
    <name evidence="2" type="ORF">L0P79_15190</name>
</gene>